<evidence type="ECO:0000313" key="1">
    <source>
        <dbReference type="EMBL" id="KAL1848889.1"/>
    </source>
</evidence>
<proteinExistence type="predicted"/>
<evidence type="ECO:0000313" key="2">
    <source>
        <dbReference type="Proteomes" id="UP001583177"/>
    </source>
</evidence>
<accession>A0ABR3VYY0</accession>
<comment type="caution">
    <text evidence="1">The sequence shown here is derived from an EMBL/GenBank/DDBJ whole genome shotgun (WGS) entry which is preliminary data.</text>
</comment>
<dbReference type="Proteomes" id="UP001583177">
    <property type="component" value="Unassembled WGS sequence"/>
</dbReference>
<protein>
    <submittedName>
        <fullName evidence="1">Uncharacterized protein</fullName>
    </submittedName>
</protein>
<keyword evidence="2" id="KW-1185">Reference proteome</keyword>
<sequence>MSQQIQSFEAWGYVLNPNARGYLNVTFDPNGRHCNIFHPRAGGHPAVPINTFTVTNDPGLLKIPRAFNNSPDFDPRPKAQKLSLRAQMVSYWAHVEGRQLTNLKKIEYSSVIERNLRDLMEEIYEMKGLDEFDPFTIESMSFDPVGGFALFDFSITLT</sequence>
<name>A0ABR3VYY0_9PEZI</name>
<organism evidence="1 2">
    <name type="scientific">Diaporthe australafricana</name>
    <dbReference type="NCBI Taxonomy" id="127596"/>
    <lineage>
        <taxon>Eukaryota</taxon>
        <taxon>Fungi</taxon>
        <taxon>Dikarya</taxon>
        <taxon>Ascomycota</taxon>
        <taxon>Pezizomycotina</taxon>
        <taxon>Sordariomycetes</taxon>
        <taxon>Sordariomycetidae</taxon>
        <taxon>Diaporthales</taxon>
        <taxon>Diaporthaceae</taxon>
        <taxon>Diaporthe</taxon>
    </lineage>
</organism>
<gene>
    <name evidence="1" type="ORF">Daus18300_013448</name>
</gene>
<dbReference type="EMBL" id="JAWRVE010000210">
    <property type="protein sequence ID" value="KAL1848889.1"/>
    <property type="molecule type" value="Genomic_DNA"/>
</dbReference>
<reference evidence="1 2" key="1">
    <citation type="journal article" date="2024" name="IMA Fungus">
        <title>IMA Genome - F19 : A genome assembly and annotation guide to empower mycologists, including annotated draft genome sequences of Ceratocystis pirilliformis, Diaporthe australafricana, Fusarium ophioides, Paecilomyces lecythidis, and Sporothrix stenoceras.</title>
        <authorList>
            <person name="Aylward J."/>
            <person name="Wilson A.M."/>
            <person name="Visagie C.M."/>
            <person name="Spraker J."/>
            <person name="Barnes I."/>
            <person name="Buitendag C."/>
            <person name="Ceriani C."/>
            <person name="Del Mar Angel L."/>
            <person name="du Plessis D."/>
            <person name="Fuchs T."/>
            <person name="Gasser K."/>
            <person name="Kramer D."/>
            <person name="Li W."/>
            <person name="Munsamy K."/>
            <person name="Piso A."/>
            <person name="Price J.L."/>
            <person name="Sonnekus B."/>
            <person name="Thomas C."/>
            <person name="van der Nest A."/>
            <person name="van Dijk A."/>
            <person name="van Heerden A."/>
            <person name="van Vuuren N."/>
            <person name="Yilmaz N."/>
            <person name="Duong T.A."/>
            <person name="van der Merwe N.A."/>
            <person name="Wingfield M.J."/>
            <person name="Wingfield B.D."/>
        </authorList>
    </citation>
    <scope>NUCLEOTIDE SEQUENCE [LARGE SCALE GENOMIC DNA]</scope>
    <source>
        <strain evidence="1 2">CMW 18300</strain>
    </source>
</reference>